<feature type="region of interest" description="Disordered" evidence="1">
    <location>
        <begin position="455"/>
        <end position="498"/>
    </location>
</feature>
<evidence type="ECO:0000313" key="3">
    <source>
        <dbReference type="EMBL" id="CAD8121027.1"/>
    </source>
</evidence>
<feature type="compositionally biased region" description="Basic and acidic residues" evidence="1">
    <location>
        <begin position="653"/>
        <end position="670"/>
    </location>
</feature>
<keyword evidence="2" id="KW-0732">Signal</keyword>
<comment type="caution">
    <text evidence="3">The sequence shown here is derived from an EMBL/GenBank/DDBJ whole genome shotgun (WGS) entry which is preliminary data.</text>
</comment>
<proteinExistence type="predicted"/>
<sequence length="750" mass="88315">MLQIFIMLTKMLYLCLKKVNQMINKNNKVFNLPIIVRKINKEKLKIILQISGCKAAHSYSLCEKIFEMIFSKLMENFDKYQNHQPINGQSNKQLNSATITEKNFKEIVFNSVFEKKYIREKEELYKEDFQIAWSLTEKKQPLIILFGGTSGTGKSTASSILASRFGISTVLSTDSIRHIMRNFLSKEENPVLFASTYEAGKTLPDLNISEQRRIIKGYKAQCELVQQRLEHVINTFDEKMDSIIIEGVHLTPIFMMKIMKKYKRVLPFAICIKKESKHKERFAVRSKYMTLDSRHNKYVENFQNIRLIQKWFLEKADEFLIPKVDNVNIDKSIDTIHRTIIQYMKKHLQDNQVVTELKNALPIYEEFNKVISDAWSSKEVKDYIHSQVNKTEIYEQFLQKMNEQQADTNTTIAQELDKVNPKVLIQQSVQKFNEISLKNENRDNQNNLTNTTEVNYIVDDQDEKKDNINHISDQEDQNEERRRRNQDNNSNPTLKKTKSLKNLIIQNEIEQQIQEPIKGQNSKKNLKVAFQEPEFEKEEQEQTEQKPHRTDYKGILYHLTKHKRIFLSKKTKPSNLVFIKKMISNYNKNYQSHDRIKLIQNNDGSYCLFKMNVQKLLKKSDSREESSSEPDDNEQSIVQQGRSIMTLSNLPFSERRDQSDGDSVRFRNDVNSDEEEIENENENSVEASSSEEEEDNLEKFKSKINDDEEDYIELQKIIEEDEQCNEQDEIMETPLQVQLLDQQDYQDQSP</sequence>
<name>A0A8S1R154_9CILI</name>
<dbReference type="AlphaFoldDB" id="A0A8S1R154"/>
<organism evidence="3 4">
    <name type="scientific">Paramecium sonneborni</name>
    <dbReference type="NCBI Taxonomy" id="65129"/>
    <lineage>
        <taxon>Eukaryota</taxon>
        <taxon>Sar</taxon>
        <taxon>Alveolata</taxon>
        <taxon>Ciliophora</taxon>
        <taxon>Intramacronucleata</taxon>
        <taxon>Oligohymenophorea</taxon>
        <taxon>Peniculida</taxon>
        <taxon>Parameciidae</taxon>
        <taxon>Paramecium</taxon>
    </lineage>
</organism>
<feature type="compositionally biased region" description="Polar residues" evidence="1">
    <location>
        <begin position="637"/>
        <end position="651"/>
    </location>
</feature>
<protein>
    <recommendedName>
        <fullName evidence="5">2-phosphoglycerate kinase</fullName>
    </recommendedName>
</protein>
<evidence type="ECO:0000256" key="2">
    <source>
        <dbReference type="SAM" id="SignalP"/>
    </source>
</evidence>
<gene>
    <name evidence="3" type="ORF">PSON_ATCC_30995.1.T1290125</name>
</gene>
<evidence type="ECO:0000256" key="1">
    <source>
        <dbReference type="SAM" id="MobiDB-lite"/>
    </source>
</evidence>
<feature type="compositionally biased region" description="Acidic residues" evidence="1">
    <location>
        <begin position="671"/>
        <end position="696"/>
    </location>
</feature>
<dbReference type="EMBL" id="CAJJDN010000129">
    <property type="protein sequence ID" value="CAD8121027.1"/>
    <property type="molecule type" value="Genomic_DNA"/>
</dbReference>
<dbReference type="PANTHER" id="PTHR33477:SF3">
    <property type="entry name" value="P-LOOP NTPASE DOMAIN-CONTAINING PROTEIN LPA1 HOMOLOG 1"/>
    <property type="match status" value="1"/>
</dbReference>
<evidence type="ECO:0000313" key="4">
    <source>
        <dbReference type="Proteomes" id="UP000692954"/>
    </source>
</evidence>
<keyword evidence="4" id="KW-1185">Reference proteome</keyword>
<dbReference type="Proteomes" id="UP000692954">
    <property type="component" value="Unassembled WGS sequence"/>
</dbReference>
<feature type="region of interest" description="Disordered" evidence="1">
    <location>
        <begin position="619"/>
        <end position="706"/>
    </location>
</feature>
<dbReference type="PANTHER" id="PTHR33477">
    <property type="entry name" value="P-LOOP NTPASE DOMAIN-CONTAINING PROTEIN LPA1 HOMOLOG 1"/>
    <property type="match status" value="1"/>
</dbReference>
<reference evidence="3" key="1">
    <citation type="submission" date="2021-01" db="EMBL/GenBank/DDBJ databases">
        <authorList>
            <consortium name="Genoscope - CEA"/>
            <person name="William W."/>
        </authorList>
    </citation>
    <scope>NUCLEOTIDE SEQUENCE</scope>
</reference>
<dbReference type="OrthoDB" id="10263927at2759"/>
<feature type="chain" id="PRO_5035811948" description="2-phosphoglycerate kinase" evidence="2">
    <location>
        <begin position="18"/>
        <end position="750"/>
    </location>
</feature>
<feature type="signal peptide" evidence="2">
    <location>
        <begin position="1"/>
        <end position="17"/>
    </location>
</feature>
<evidence type="ECO:0008006" key="5">
    <source>
        <dbReference type="Google" id="ProtNLM"/>
    </source>
</evidence>
<accession>A0A8S1R154</accession>